<protein>
    <submittedName>
        <fullName evidence="1">Uncharacterized protein</fullName>
    </submittedName>
</protein>
<dbReference type="Proteomes" id="UP001454036">
    <property type="component" value="Unassembled WGS sequence"/>
</dbReference>
<name>A0AAV3RWC9_LITER</name>
<dbReference type="EMBL" id="BAABME010012984">
    <property type="protein sequence ID" value="GAA0185709.1"/>
    <property type="molecule type" value="Genomic_DNA"/>
</dbReference>
<gene>
    <name evidence="1" type="ORF">LIER_32997</name>
</gene>
<organism evidence="1 2">
    <name type="scientific">Lithospermum erythrorhizon</name>
    <name type="common">Purple gromwell</name>
    <name type="synonym">Lithospermum officinale var. erythrorhizon</name>
    <dbReference type="NCBI Taxonomy" id="34254"/>
    <lineage>
        <taxon>Eukaryota</taxon>
        <taxon>Viridiplantae</taxon>
        <taxon>Streptophyta</taxon>
        <taxon>Embryophyta</taxon>
        <taxon>Tracheophyta</taxon>
        <taxon>Spermatophyta</taxon>
        <taxon>Magnoliopsida</taxon>
        <taxon>eudicotyledons</taxon>
        <taxon>Gunneridae</taxon>
        <taxon>Pentapetalae</taxon>
        <taxon>asterids</taxon>
        <taxon>lamiids</taxon>
        <taxon>Boraginales</taxon>
        <taxon>Boraginaceae</taxon>
        <taxon>Boraginoideae</taxon>
        <taxon>Lithospermeae</taxon>
        <taxon>Lithospermum</taxon>
    </lineage>
</organism>
<keyword evidence="2" id="KW-1185">Reference proteome</keyword>
<dbReference type="AlphaFoldDB" id="A0AAV3RWC9"/>
<accession>A0AAV3RWC9</accession>
<evidence type="ECO:0000313" key="2">
    <source>
        <dbReference type="Proteomes" id="UP001454036"/>
    </source>
</evidence>
<proteinExistence type="predicted"/>
<evidence type="ECO:0000313" key="1">
    <source>
        <dbReference type="EMBL" id="GAA0185709.1"/>
    </source>
</evidence>
<sequence>MTSLENSLGHLKTNDDVAGMVEWVKVVRVIEFYVTHPSHEYAKSLLLGEMYANIRSYWLKAVLKEINDVEARLISEKD</sequence>
<reference evidence="1 2" key="1">
    <citation type="submission" date="2024-01" db="EMBL/GenBank/DDBJ databases">
        <title>The complete chloroplast genome sequence of Lithospermum erythrorhizon: insights into the phylogenetic relationship among Boraginaceae species and the maternal lineages of purple gromwells.</title>
        <authorList>
            <person name="Okada T."/>
            <person name="Watanabe K."/>
        </authorList>
    </citation>
    <scope>NUCLEOTIDE SEQUENCE [LARGE SCALE GENOMIC DNA]</scope>
</reference>
<comment type="caution">
    <text evidence="1">The sequence shown here is derived from an EMBL/GenBank/DDBJ whole genome shotgun (WGS) entry which is preliminary data.</text>
</comment>